<keyword evidence="3" id="KW-1185">Reference proteome</keyword>
<dbReference type="Pfam" id="PF20414">
    <property type="entry name" value="DUF6698"/>
    <property type="match status" value="1"/>
</dbReference>
<evidence type="ECO:0000256" key="1">
    <source>
        <dbReference type="SAM" id="MobiDB-lite"/>
    </source>
</evidence>
<evidence type="ECO:0000313" key="3">
    <source>
        <dbReference type="Proteomes" id="UP001218218"/>
    </source>
</evidence>
<sequence>MSTPSSDPLPSSNPPPENALSPEQLAAESLAAGGKKRKNNDDEDEDPDVSGSLKDYGRAFLRLGDPFTPLGDIVQHGIFIETTEEIDYPKMSKKERKIFDYKTMSWEILWRMIGQSFREQMITLKKNRKLRRRLCAAIGSGMSGSRGEDANTLKKFVPDFINADPGVALDPPISKSSKVSRGYHHPVTARLLCPAKKSPTNETCEAILNGIIKVTGRMFLRFFYPDDWVYEEGGLMERLFEGHFMVRIAKCIMQGPSQALKAPGAHRGNRGNAAKIGARHITPRLMGYFGFQAVFSISSLETWQQVDGNFDYEQFYWMIVSLFDDGDNADILEKFNHHVFGDVSGHLTTNVPAAGEETSEGEDELEAYETLRAAKKARMEASASGLGTV</sequence>
<proteinExistence type="predicted"/>
<dbReference type="EMBL" id="JARIHO010000004">
    <property type="protein sequence ID" value="KAJ7362454.1"/>
    <property type="molecule type" value="Genomic_DNA"/>
</dbReference>
<dbReference type="AlphaFoldDB" id="A0AAD7ALR2"/>
<name>A0AAD7ALR2_9AGAR</name>
<gene>
    <name evidence="2" type="ORF">DFH08DRAFT_1073607</name>
</gene>
<feature type="region of interest" description="Disordered" evidence="1">
    <location>
        <begin position="1"/>
        <end position="51"/>
    </location>
</feature>
<feature type="compositionally biased region" description="Low complexity" evidence="1">
    <location>
        <begin position="1"/>
        <end position="10"/>
    </location>
</feature>
<accession>A0AAD7ALR2</accession>
<protein>
    <submittedName>
        <fullName evidence="2">Uncharacterized protein</fullName>
    </submittedName>
</protein>
<reference evidence="2" key="1">
    <citation type="submission" date="2023-03" db="EMBL/GenBank/DDBJ databases">
        <title>Massive genome expansion in bonnet fungi (Mycena s.s.) driven by repeated elements and novel gene families across ecological guilds.</title>
        <authorList>
            <consortium name="Lawrence Berkeley National Laboratory"/>
            <person name="Harder C.B."/>
            <person name="Miyauchi S."/>
            <person name="Viragh M."/>
            <person name="Kuo A."/>
            <person name="Thoen E."/>
            <person name="Andreopoulos B."/>
            <person name="Lu D."/>
            <person name="Skrede I."/>
            <person name="Drula E."/>
            <person name="Henrissat B."/>
            <person name="Morin E."/>
            <person name="Kohler A."/>
            <person name="Barry K."/>
            <person name="LaButti K."/>
            <person name="Morin E."/>
            <person name="Salamov A."/>
            <person name="Lipzen A."/>
            <person name="Mereny Z."/>
            <person name="Hegedus B."/>
            <person name="Baldrian P."/>
            <person name="Stursova M."/>
            <person name="Weitz H."/>
            <person name="Taylor A."/>
            <person name="Grigoriev I.V."/>
            <person name="Nagy L.G."/>
            <person name="Martin F."/>
            <person name="Kauserud H."/>
        </authorList>
    </citation>
    <scope>NUCLEOTIDE SEQUENCE</scope>
    <source>
        <strain evidence="2">CBHHK002</strain>
    </source>
</reference>
<dbReference type="InterPro" id="IPR046521">
    <property type="entry name" value="DUF6698"/>
</dbReference>
<organism evidence="2 3">
    <name type="scientific">Mycena albidolilacea</name>
    <dbReference type="NCBI Taxonomy" id="1033008"/>
    <lineage>
        <taxon>Eukaryota</taxon>
        <taxon>Fungi</taxon>
        <taxon>Dikarya</taxon>
        <taxon>Basidiomycota</taxon>
        <taxon>Agaricomycotina</taxon>
        <taxon>Agaricomycetes</taxon>
        <taxon>Agaricomycetidae</taxon>
        <taxon>Agaricales</taxon>
        <taxon>Marasmiineae</taxon>
        <taxon>Mycenaceae</taxon>
        <taxon>Mycena</taxon>
    </lineage>
</organism>
<comment type="caution">
    <text evidence="2">The sequence shown here is derived from an EMBL/GenBank/DDBJ whole genome shotgun (WGS) entry which is preliminary data.</text>
</comment>
<evidence type="ECO:0000313" key="2">
    <source>
        <dbReference type="EMBL" id="KAJ7362454.1"/>
    </source>
</evidence>
<dbReference type="Proteomes" id="UP001218218">
    <property type="component" value="Unassembled WGS sequence"/>
</dbReference>